<accession>A0A8H6S4F7</accession>
<dbReference type="OrthoDB" id="428260at2759"/>
<dbReference type="InterPro" id="IPR012338">
    <property type="entry name" value="Beta-lactam/transpept-like"/>
</dbReference>
<evidence type="ECO:0000313" key="3">
    <source>
        <dbReference type="Proteomes" id="UP000636479"/>
    </source>
</evidence>
<dbReference type="AlphaFoldDB" id="A0A8H6S4F7"/>
<keyword evidence="3" id="KW-1185">Reference proteome</keyword>
<dbReference type="Gene3D" id="3.40.710.10">
    <property type="entry name" value="DD-peptidase/beta-lactamase superfamily"/>
    <property type="match status" value="1"/>
</dbReference>
<evidence type="ECO:0000313" key="2">
    <source>
        <dbReference type="EMBL" id="KAF7291130.1"/>
    </source>
</evidence>
<name>A0A8H6S4F7_9AGAR</name>
<dbReference type="GeneID" id="59351562"/>
<dbReference type="Proteomes" id="UP000636479">
    <property type="component" value="Unassembled WGS sequence"/>
</dbReference>
<dbReference type="Pfam" id="PF00144">
    <property type="entry name" value="Beta-lactamase"/>
    <property type="match status" value="1"/>
</dbReference>
<reference evidence="2" key="1">
    <citation type="submission" date="2020-05" db="EMBL/GenBank/DDBJ databases">
        <title>Mycena genomes resolve the evolution of fungal bioluminescence.</title>
        <authorList>
            <person name="Tsai I.J."/>
        </authorList>
    </citation>
    <scope>NUCLEOTIDE SEQUENCE</scope>
    <source>
        <strain evidence="2">171206Taipei</strain>
    </source>
</reference>
<protein>
    <recommendedName>
        <fullName evidence="1">Beta-lactamase-related domain-containing protein</fullName>
    </recommendedName>
</protein>
<sequence>MLSSVDPVKLERILKEGVDNGALPASFVAIGDAEGNLISCAAGNRLLNNPASGSIGDDTIFWICSQTKLVTSIALLQLVEAGKISLDTPVAQVLFELRNPVLVLAHDESGKIASTAPVRGNITMGQLLNHTSGLDYSIDGKQDTTAPWFGVHATFTHNYTGDGIQKFFELIKGDLPGVPLRFEPGSDWAYGFGHDCAGFVVERLSGKSLEQYFQDHIFSPLGITTASFKLSQATKEKLMQLSLRKADGSMELLDIPSFHDEQSTVHFGGLGLYSSQKDYTRLLQHLLQIKLGKATKPILSQSSVDSLFIPTLTSAGAANNNNNNKPIWSHMWVLGDDKRG</sequence>
<gene>
    <name evidence="2" type="ORF">MIND_01256200</name>
</gene>
<evidence type="ECO:0000259" key="1">
    <source>
        <dbReference type="Pfam" id="PF00144"/>
    </source>
</evidence>
<dbReference type="InterPro" id="IPR001466">
    <property type="entry name" value="Beta-lactam-related"/>
</dbReference>
<dbReference type="PANTHER" id="PTHR43283:SF3">
    <property type="entry name" value="BETA-LACTAMASE FAMILY PROTEIN (AFU_ORTHOLOGUE AFUA_5G07500)"/>
    <property type="match status" value="1"/>
</dbReference>
<comment type="caution">
    <text evidence="2">The sequence shown here is derived from an EMBL/GenBank/DDBJ whole genome shotgun (WGS) entry which is preliminary data.</text>
</comment>
<dbReference type="RefSeq" id="XP_037214252.1">
    <property type="nucleotide sequence ID" value="XM_037369046.1"/>
</dbReference>
<organism evidence="2 3">
    <name type="scientific">Mycena indigotica</name>
    <dbReference type="NCBI Taxonomy" id="2126181"/>
    <lineage>
        <taxon>Eukaryota</taxon>
        <taxon>Fungi</taxon>
        <taxon>Dikarya</taxon>
        <taxon>Basidiomycota</taxon>
        <taxon>Agaricomycotina</taxon>
        <taxon>Agaricomycetes</taxon>
        <taxon>Agaricomycetidae</taxon>
        <taxon>Agaricales</taxon>
        <taxon>Marasmiineae</taxon>
        <taxon>Mycenaceae</taxon>
        <taxon>Mycena</taxon>
    </lineage>
</organism>
<feature type="domain" description="Beta-lactamase-related" evidence="1">
    <location>
        <begin position="12"/>
        <end position="295"/>
    </location>
</feature>
<dbReference type="SUPFAM" id="SSF56601">
    <property type="entry name" value="beta-lactamase/transpeptidase-like"/>
    <property type="match status" value="1"/>
</dbReference>
<proteinExistence type="predicted"/>
<dbReference type="InterPro" id="IPR050789">
    <property type="entry name" value="Diverse_Enzym_Activities"/>
</dbReference>
<dbReference type="EMBL" id="JACAZF010000013">
    <property type="protein sequence ID" value="KAF7291130.1"/>
    <property type="molecule type" value="Genomic_DNA"/>
</dbReference>
<dbReference type="PANTHER" id="PTHR43283">
    <property type="entry name" value="BETA-LACTAMASE-RELATED"/>
    <property type="match status" value="1"/>
</dbReference>